<evidence type="ECO:0008006" key="3">
    <source>
        <dbReference type="Google" id="ProtNLM"/>
    </source>
</evidence>
<sequence length="96" mass="10254">MDLEPARFRRLILLCTDCEKRDDGPKGLAAKAALRQLKHLAADGPTKVKLLRTRCMGLCPRKAMAAVVCGEGLAPATAELSKDSELEALAHAASAR</sequence>
<accession>A0A2W5PMD5</accession>
<name>A0A2W5PMD5_VARPD</name>
<evidence type="ECO:0000313" key="1">
    <source>
        <dbReference type="EMBL" id="PZQ67031.1"/>
    </source>
</evidence>
<gene>
    <name evidence="1" type="ORF">DI563_22175</name>
</gene>
<protein>
    <recommendedName>
        <fullName evidence="3">(2Fe-2S) ferredoxin domain-containing protein</fullName>
    </recommendedName>
</protein>
<reference evidence="1 2" key="1">
    <citation type="submission" date="2017-08" db="EMBL/GenBank/DDBJ databases">
        <title>Infants hospitalized years apart are colonized by the same room-sourced microbial strains.</title>
        <authorList>
            <person name="Brooks B."/>
            <person name="Olm M.R."/>
            <person name="Firek B.A."/>
            <person name="Baker R."/>
            <person name="Thomas B.C."/>
            <person name="Morowitz M.J."/>
            <person name="Banfield J.F."/>
        </authorList>
    </citation>
    <scope>NUCLEOTIDE SEQUENCE [LARGE SCALE GENOMIC DNA]</scope>
    <source>
        <strain evidence="1">S2_005_003_R2_41</strain>
    </source>
</reference>
<dbReference type="AlphaFoldDB" id="A0A2W5PMD5"/>
<proteinExistence type="predicted"/>
<dbReference type="Proteomes" id="UP000249135">
    <property type="component" value="Unassembled WGS sequence"/>
</dbReference>
<dbReference type="EMBL" id="QFPP01000374">
    <property type="protein sequence ID" value="PZQ67031.1"/>
    <property type="molecule type" value="Genomic_DNA"/>
</dbReference>
<evidence type="ECO:0000313" key="2">
    <source>
        <dbReference type="Proteomes" id="UP000249135"/>
    </source>
</evidence>
<organism evidence="1 2">
    <name type="scientific">Variovorax paradoxus</name>
    <dbReference type="NCBI Taxonomy" id="34073"/>
    <lineage>
        <taxon>Bacteria</taxon>
        <taxon>Pseudomonadati</taxon>
        <taxon>Pseudomonadota</taxon>
        <taxon>Betaproteobacteria</taxon>
        <taxon>Burkholderiales</taxon>
        <taxon>Comamonadaceae</taxon>
        <taxon>Variovorax</taxon>
    </lineage>
</organism>
<comment type="caution">
    <text evidence="1">The sequence shown here is derived from an EMBL/GenBank/DDBJ whole genome shotgun (WGS) entry which is preliminary data.</text>
</comment>